<organism evidence="2">
    <name type="scientific">Catillopecten margaritatus gill symbiont</name>
    <dbReference type="NCBI Taxonomy" id="3083288"/>
    <lineage>
        <taxon>Bacteria</taxon>
        <taxon>Pseudomonadati</taxon>
        <taxon>Pseudomonadota</taxon>
        <taxon>Gammaproteobacteria</taxon>
        <taxon>sulfur-oxidizing symbionts</taxon>
    </lineage>
</organism>
<proteinExistence type="predicted"/>
<protein>
    <recommendedName>
        <fullName evidence="3">CDP-glycerol--glycerophosphate glycerophosphotransferase</fullName>
    </recommendedName>
</protein>
<dbReference type="GO" id="GO:0047355">
    <property type="term" value="F:CDP-glycerol glycerophosphotransferase activity"/>
    <property type="evidence" value="ECO:0007669"/>
    <property type="project" value="InterPro"/>
</dbReference>
<dbReference type="Gene3D" id="3.40.50.12580">
    <property type="match status" value="1"/>
</dbReference>
<keyword evidence="1" id="KW-1133">Transmembrane helix</keyword>
<dbReference type="EMBL" id="CP138327">
    <property type="protein sequence ID" value="WXT99933.1"/>
    <property type="molecule type" value="Genomic_DNA"/>
</dbReference>
<dbReference type="Pfam" id="PF04464">
    <property type="entry name" value="Glyphos_transf"/>
    <property type="match status" value="1"/>
</dbReference>
<evidence type="ECO:0000256" key="1">
    <source>
        <dbReference type="SAM" id="Phobius"/>
    </source>
</evidence>
<reference evidence="2" key="1">
    <citation type="submission" date="2023-10" db="EMBL/GenBank/DDBJ databases">
        <title>The first scallop-associated chemosynthetic bacterial symbiont.</title>
        <authorList>
            <person name="Lin Y.-T."/>
            <person name="Sun J."/>
            <person name="Ip J.C.-H."/>
            <person name="He X."/>
            <person name="Gao Z.-M."/>
            <person name="Perez M."/>
            <person name="Xu T."/>
            <person name="Qian P.-Y."/>
            <person name="Qiu J.-W."/>
        </authorList>
    </citation>
    <scope>NUCLEOTIDE SEQUENCE</scope>
    <source>
        <strain evidence="2">Gill1</strain>
    </source>
</reference>
<keyword evidence="1" id="KW-0472">Membrane</keyword>
<dbReference type="GO" id="GO:0016020">
    <property type="term" value="C:membrane"/>
    <property type="evidence" value="ECO:0007669"/>
    <property type="project" value="InterPro"/>
</dbReference>
<keyword evidence="1" id="KW-0812">Transmembrane</keyword>
<name>A0AAU6PG11_9GAMM</name>
<evidence type="ECO:0008006" key="3">
    <source>
        <dbReference type="Google" id="ProtNLM"/>
    </source>
</evidence>
<evidence type="ECO:0000313" key="2">
    <source>
        <dbReference type="EMBL" id="WXT99933.1"/>
    </source>
</evidence>
<dbReference type="InterPro" id="IPR007554">
    <property type="entry name" value="Glycerophosphate_synth"/>
</dbReference>
<sequence length="440" mass="50384">MWSKKEIIIIASIILFLPLPVFAYLDPGSGSMLLYFLIGIFATFIYSMKNIYFRVKVFVHRLFSKHQVKLADKKNIVFYSEGGHYWTTFKPVIEQLSKMGVKCSYYTSDKRDKGLNFKASNVDTLFIGDGRFSLMSLNYLKAKILVITTPQLDVMHLKRSKTVDYFVHLVHAPTDVFNYKPFAFDFFDCVMCSGQHQIDNLRLIEKVRKTPAKKLLKTGLVYFDELLKHKITVKQNQQKTVLVAPTWGEIGLLNKVGFKPLQLLLEAGFQVILRPHPQSFVNDIELMQEIEIKCNQFDLITIDKSPDAQNSMQQADIMVSDVSGIIFDFAFVYEKPIVAFSDILNEHHLLEIIEINATQKNMTTIWETEEISKIATKINIEQVSDLPNLVNQALDNDFMNNIQILRSKSLFNYGFAGKVAAEQIQSLLNEGHPEVSEGKL</sequence>
<accession>A0AAU6PG11</accession>
<dbReference type="InterPro" id="IPR043148">
    <property type="entry name" value="TagF_C"/>
</dbReference>
<feature type="transmembrane region" description="Helical" evidence="1">
    <location>
        <begin position="33"/>
        <end position="52"/>
    </location>
</feature>
<dbReference type="AlphaFoldDB" id="A0AAU6PG11"/>
<gene>
    <name evidence="2" type="ORF">Ctma_0639</name>
</gene>